<dbReference type="AlphaFoldDB" id="A0A401FHW4"/>
<evidence type="ECO:0000256" key="1">
    <source>
        <dbReference type="ARBA" id="ARBA00023125"/>
    </source>
</evidence>
<evidence type="ECO:0000313" key="4">
    <source>
        <dbReference type="EMBL" id="GAY71949.1"/>
    </source>
</evidence>
<gene>
    <name evidence="4" type="ORF">NBRC111893_95</name>
</gene>
<keyword evidence="5" id="KW-1185">Reference proteome</keyword>
<reference evidence="4 5" key="1">
    <citation type="submission" date="2017-11" db="EMBL/GenBank/DDBJ databases">
        <title>Draft Genome Sequence of Lactobacillus curieae NBRC 111893 isolated from Koso, a Japanese sugar-Vegetable Fermented Beverage.</title>
        <authorList>
            <person name="Chiou T.Y."/>
            <person name="Oshima K."/>
            <person name="Suda W."/>
            <person name="Hattori M."/>
            <person name="Takahashi T."/>
        </authorList>
    </citation>
    <scope>NUCLEOTIDE SEQUENCE [LARGE SCALE GENOMIC DNA]</scope>
    <source>
        <strain evidence="4 5">NBRC111893</strain>
    </source>
</reference>
<organism evidence="4 5">
    <name type="scientific">Lentilactobacillus kosonis</name>
    <dbReference type="NCBI Taxonomy" id="2810561"/>
    <lineage>
        <taxon>Bacteria</taxon>
        <taxon>Bacillati</taxon>
        <taxon>Bacillota</taxon>
        <taxon>Bacilli</taxon>
        <taxon>Lactobacillales</taxon>
        <taxon>Lactobacillaceae</taxon>
        <taxon>Lentilactobacillus</taxon>
    </lineage>
</organism>
<dbReference type="Gene3D" id="1.10.357.10">
    <property type="entry name" value="Tetracycline Repressor, domain 2"/>
    <property type="match status" value="1"/>
</dbReference>
<dbReference type="InterPro" id="IPR009057">
    <property type="entry name" value="Homeodomain-like_sf"/>
</dbReference>
<sequence length="186" mass="22166">MAATKYSQSIKNDSRLFLATALLELLQNTNLEDIKISKLVERAGVSRMAFYRNFETVGDVLKDYFEPKINRLFDDVIFKTPVNQKMFAISNFFTEFDSTMKLSIDRHFEYIIRQIFFNNMQRFYQSLDDINQIPESNRRYWIGFMSAGVYNIWREWFLNDKRDSLDDVHKLLGTLQTTTFNAMLER</sequence>
<dbReference type="PROSITE" id="PS50977">
    <property type="entry name" value="HTH_TETR_2"/>
    <property type="match status" value="1"/>
</dbReference>
<dbReference type="InterPro" id="IPR001647">
    <property type="entry name" value="HTH_TetR"/>
</dbReference>
<dbReference type="OrthoDB" id="9810250at2"/>
<evidence type="ECO:0000313" key="5">
    <source>
        <dbReference type="Proteomes" id="UP000286974"/>
    </source>
</evidence>
<protein>
    <submittedName>
        <fullName evidence="4">Transcriptional regulator, TetR family</fullName>
    </submittedName>
</protein>
<comment type="caution">
    <text evidence="4">The sequence shown here is derived from an EMBL/GenBank/DDBJ whole genome shotgun (WGS) entry which is preliminary data.</text>
</comment>
<accession>A0A401FHW4</accession>
<dbReference type="GO" id="GO:0003677">
    <property type="term" value="F:DNA binding"/>
    <property type="evidence" value="ECO:0007669"/>
    <property type="project" value="UniProtKB-UniRule"/>
</dbReference>
<name>A0A401FHW4_9LACO</name>
<feature type="domain" description="HTH tetR-type" evidence="3">
    <location>
        <begin position="12"/>
        <end position="72"/>
    </location>
</feature>
<dbReference type="RefSeq" id="WP_125007563.1">
    <property type="nucleotide sequence ID" value="NZ_BEXA01000001.1"/>
</dbReference>
<dbReference type="Proteomes" id="UP000286974">
    <property type="component" value="Unassembled WGS sequence"/>
</dbReference>
<evidence type="ECO:0000259" key="3">
    <source>
        <dbReference type="PROSITE" id="PS50977"/>
    </source>
</evidence>
<dbReference type="EMBL" id="BEXA01000001">
    <property type="protein sequence ID" value="GAY71949.1"/>
    <property type="molecule type" value="Genomic_DNA"/>
</dbReference>
<keyword evidence="1 2" id="KW-0238">DNA-binding</keyword>
<dbReference type="SUPFAM" id="SSF46689">
    <property type="entry name" value="Homeodomain-like"/>
    <property type="match status" value="1"/>
</dbReference>
<evidence type="ECO:0000256" key="2">
    <source>
        <dbReference type="PROSITE-ProRule" id="PRU00335"/>
    </source>
</evidence>
<feature type="DNA-binding region" description="H-T-H motif" evidence="2">
    <location>
        <begin position="35"/>
        <end position="54"/>
    </location>
</feature>
<proteinExistence type="predicted"/>